<sequence length="273" mass="29476">MILRGQQGPDGYAIGHGQHGYFRTAQKLLDDNLGLLGSRKNVGHSLLGLLEAGGYRDPFASGQAGILDHDGGPHRLEVGKRIQHIAEGLVPGGRNAQALHQPLGKSLGALNHGSLLGRPENFESPGQKRIGNPLHQRRLRPHQGQFDALLVGPLGQLAHIAIPRNALGQLSHAGVAWRGIKFTDQRRLRYLPAHCMFAPTRTHYQDFHAAKNNRGWGAGGRGLDKDIAALRLIPFPATPFAPPRGRPGVLARGCERLGFPRYRPAVPAPGAAR</sequence>
<accession>A0ABX9MPZ5</accession>
<dbReference type="EMBL" id="QWKY01000007">
    <property type="protein sequence ID" value="RIH80363.1"/>
    <property type="molecule type" value="Genomic_DNA"/>
</dbReference>
<dbReference type="Proteomes" id="UP000265443">
    <property type="component" value="Unassembled WGS sequence"/>
</dbReference>
<evidence type="ECO:0000313" key="2">
    <source>
        <dbReference type="Proteomes" id="UP000265443"/>
    </source>
</evidence>
<gene>
    <name evidence="1" type="ORF">Mhypo_00670</name>
</gene>
<reference evidence="1 2" key="1">
    <citation type="submission" date="2018-08" db="EMBL/GenBank/DDBJ databases">
        <title>Meiothermus hypogaeus DSM 23238 genome sequencing project.</title>
        <authorList>
            <person name="Da Costa M.S."/>
            <person name="Albuquerque L."/>
            <person name="Raposo P."/>
            <person name="Froufe H.J.C."/>
            <person name="Barroso C.S."/>
            <person name="Egas C."/>
        </authorList>
    </citation>
    <scope>NUCLEOTIDE SEQUENCE [LARGE SCALE GENOMIC DNA]</scope>
    <source>
        <strain evidence="1 2">DSM 23238</strain>
    </source>
</reference>
<keyword evidence="2" id="KW-1185">Reference proteome</keyword>
<organism evidence="1 2">
    <name type="scientific">Meiothermus hypogaeus</name>
    <dbReference type="NCBI Taxonomy" id="884155"/>
    <lineage>
        <taxon>Bacteria</taxon>
        <taxon>Thermotogati</taxon>
        <taxon>Deinococcota</taxon>
        <taxon>Deinococci</taxon>
        <taxon>Thermales</taxon>
        <taxon>Thermaceae</taxon>
        <taxon>Meiothermus</taxon>
    </lineage>
</organism>
<proteinExistence type="predicted"/>
<protein>
    <submittedName>
        <fullName evidence="1">Uncharacterized protein</fullName>
    </submittedName>
</protein>
<name>A0ABX9MPZ5_9DEIN</name>
<evidence type="ECO:0000313" key="1">
    <source>
        <dbReference type="EMBL" id="RIH80363.1"/>
    </source>
</evidence>
<comment type="caution">
    <text evidence="1">The sequence shown here is derived from an EMBL/GenBank/DDBJ whole genome shotgun (WGS) entry which is preliminary data.</text>
</comment>